<comment type="caution">
    <text evidence="2">The sequence shown here is derived from an EMBL/GenBank/DDBJ whole genome shotgun (WGS) entry which is preliminary data.</text>
</comment>
<reference evidence="2 3" key="1">
    <citation type="submission" date="2020-08" db="EMBL/GenBank/DDBJ databases">
        <title>Genomic Encyclopedia of Type Strains, Phase IV (KMG-IV): sequencing the most valuable type-strain genomes for metagenomic binning, comparative biology and taxonomic classification.</title>
        <authorList>
            <person name="Goeker M."/>
        </authorList>
    </citation>
    <scope>NUCLEOTIDE SEQUENCE [LARGE SCALE GENOMIC DNA]</scope>
    <source>
        <strain evidence="2 3">DSM 101064</strain>
    </source>
</reference>
<keyword evidence="1" id="KW-1133">Transmembrane helix</keyword>
<evidence type="ECO:0000313" key="3">
    <source>
        <dbReference type="Proteomes" id="UP000535415"/>
    </source>
</evidence>
<proteinExistence type="predicted"/>
<protein>
    <submittedName>
        <fullName evidence="2">Uncharacterized protein</fullName>
    </submittedName>
</protein>
<accession>A0A7W9EZ98</accession>
<keyword evidence="1" id="KW-0472">Membrane</keyword>
<dbReference type="Proteomes" id="UP000535415">
    <property type="component" value="Unassembled WGS sequence"/>
</dbReference>
<keyword evidence="3" id="KW-1185">Reference proteome</keyword>
<dbReference type="AlphaFoldDB" id="A0A7W9EZ98"/>
<gene>
    <name evidence="2" type="ORF">FHS72_001333</name>
</gene>
<keyword evidence="1" id="KW-0812">Transmembrane</keyword>
<feature type="transmembrane region" description="Helical" evidence="1">
    <location>
        <begin position="6"/>
        <end position="37"/>
    </location>
</feature>
<dbReference type="RefSeq" id="WP_183527333.1">
    <property type="nucleotide sequence ID" value="NZ_JACIJM010000003.1"/>
</dbReference>
<name>A0A7W9EZ98_9RHOB</name>
<sequence>MTNQIAIGLALFIVGFFVMDHFVFHLDALTVVLRLIVSTINHMAFWR</sequence>
<dbReference type="EMBL" id="JACIJM010000003">
    <property type="protein sequence ID" value="MBB5721721.1"/>
    <property type="molecule type" value="Genomic_DNA"/>
</dbReference>
<evidence type="ECO:0000256" key="1">
    <source>
        <dbReference type="SAM" id="Phobius"/>
    </source>
</evidence>
<organism evidence="2 3">
    <name type="scientific">Yoonia ponticola</name>
    <dbReference type="NCBI Taxonomy" id="1524255"/>
    <lineage>
        <taxon>Bacteria</taxon>
        <taxon>Pseudomonadati</taxon>
        <taxon>Pseudomonadota</taxon>
        <taxon>Alphaproteobacteria</taxon>
        <taxon>Rhodobacterales</taxon>
        <taxon>Paracoccaceae</taxon>
        <taxon>Yoonia</taxon>
    </lineage>
</organism>
<evidence type="ECO:0000313" key="2">
    <source>
        <dbReference type="EMBL" id="MBB5721721.1"/>
    </source>
</evidence>